<dbReference type="EMBL" id="CABVIH010000006">
    <property type="protein sequence ID" value="VVO76525.1"/>
    <property type="molecule type" value="Genomic_DNA"/>
</dbReference>
<keyword evidence="3" id="KW-0285">Flavoprotein</keyword>
<accession>A0A5E7IJE3</accession>
<evidence type="ECO:0000256" key="3">
    <source>
        <dbReference type="ARBA" id="ARBA00022630"/>
    </source>
</evidence>
<dbReference type="InterPro" id="IPR013786">
    <property type="entry name" value="AcylCoA_DH/ox_N"/>
</dbReference>
<evidence type="ECO:0000313" key="8">
    <source>
        <dbReference type="EMBL" id="VVO76525.1"/>
    </source>
</evidence>
<evidence type="ECO:0000256" key="5">
    <source>
        <dbReference type="ARBA" id="ARBA00023002"/>
    </source>
</evidence>
<dbReference type="SUPFAM" id="SSF56645">
    <property type="entry name" value="Acyl-CoA dehydrogenase NM domain-like"/>
    <property type="match status" value="1"/>
</dbReference>
<comment type="similarity">
    <text evidence="2">Belongs to the acyl-CoA dehydrogenase family.</text>
</comment>
<dbReference type="Gene3D" id="1.20.140.10">
    <property type="entry name" value="Butyryl-CoA Dehydrogenase, subunit A, domain 3"/>
    <property type="match status" value="1"/>
</dbReference>
<feature type="domain" description="Acyl-CoA dehydrogenase/oxidase N-terminal" evidence="7">
    <location>
        <begin position="7"/>
        <end position="118"/>
    </location>
</feature>
<dbReference type="EC" id="1.3.99.-" evidence="8"/>
<dbReference type="GO" id="GO:0050660">
    <property type="term" value="F:flavin adenine dinucleotide binding"/>
    <property type="evidence" value="ECO:0007669"/>
    <property type="project" value="InterPro"/>
</dbReference>
<dbReference type="Proteomes" id="UP000375525">
    <property type="component" value="Unassembled WGS sequence"/>
</dbReference>
<keyword evidence="4" id="KW-0274">FAD</keyword>
<reference evidence="8 9" key="1">
    <citation type="submission" date="2019-09" db="EMBL/GenBank/DDBJ databases">
        <authorList>
            <person name="Chandra G."/>
            <person name="Truman W A."/>
        </authorList>
    </citation>
    <scope>NUCLEOTIDE SEQUENCE [LARGE SCALE GENOMIC DNA]</scope>
    <source>
        <strain evidence="8">PS880</strain>
    </source>
</reference>
<dbReference type="SUPFAM" id="SSF47203">
    <property type="entry name" value="Acyl-CoA dehydrogenase C-terminal domain-like"/>
    <property type="match status" value="1"/>
</dbReference>
<keyword evidence="5 8" id="KW-0560">Oxidoreductase</keyword>
<feature type="domain" description="Acyl-CoA dehydrogenase/oxidase C-terminal" evidence="6">
    <location>
        <begin position="189"/>
        <end position="331"/>
    </location>
</feature>
<dbReference type="InterPro" id="IPR009075">
    <property type="entry name" value="AcylCo_DH/oxidase_C"/>
</dbReference>
<dbReference type="Pfam" id="PF02771">
    <property type="entry name" value="Acyl-CoA_dh_N"/>
    <property type="match status" value="1"/>
</dbReference>
<dbReference type="AlphaFoldDB" id="A0A5E7IJE3"/>
<gene>
    <name evidence="8" type="primary">mmgC_3</name>
    <name evidence="8" type="ORF">PS880_01580</name>
</gene>
<comment type="cofactor">
    <cofactor evidence="1">
        <name>FAD</name>
        <dbReference type="ChEBI" id="CHEBI:57692"/>
    </cofactor>
</comment>
<protein>
    <submittedName>
        <fullName evidence="8">Acyl-CoA dehydrogenase</fullName>
        <ecNumber evidence="8">1.3.99.-</ecNumber>
    </submittedName>
</protein>
<evidence type="ECO:0000259" key="6">
    <source>
        <dbReference type="Pfam" id="PF00441"/>
    </source>
</evidence>
<dbReference type="InterPro" id="IPR037069">
    <property type="entry name" value="AcylCoA_DH/ox_N_sf"/>
</dbReference>
<proteinExistence type="inferred from homology"/>
<dbReference type="PANTHER" id="PTHR43884:SF20">
    <property type="entry name" value="ACYL-COA DEHYDROGENASE FADE28"/>
    <property type="match status" value="1"/>
</dbReference>
<evidence type="ECO:0000256" key="1">
    <source>
        <dbReference type="ARBA" id="ARBA00001974"/>
    </source>
</evidence>
<dbReference type="GO" id="GO:0003995">
    <property type="term" value="F:acyl-CoA dehydrogenase activity"/>
    <property type="evidence" value="ECO:0007669"/>
    <property type="project" value="TreeGrafter"/>
</dbReference>
<dbReference type="InterPro" id="IPR036250">
    <property type="entry name" value="AcylCo_DH-like_C"/>
</dbReference>
<sequence>MDFTFNDDQLAFREAISRFLMTEAAPEMLREIWETDVGRSQELRNKIAEQGLTALSVPEAEGGLGMDDVTWALMTQELGYYAIPDSLADTAYVASGLLAGLPAGHPARADLLPRIADGSLRIAISHPVNALVSDAQLAQVLILTDGDDIHVVPRSHVDVENHPSIDASRRLGVVTWTPSSATCVASGEQGRALQDRLLDRGALSVAGQLLGLAQRMLDLSVDYVAQRKQFGKPIGSFQAVKHHLADVARYIEQAKPVLYRAAHASARGDVNAGVWVSQARLAANEASWIAARKGIQVHGAMGYTWEVDLQMFMKRAWALDASWGERGFHKNRVSDYLFADATGLGPGHTFEE</sequence>
<dbReference type="Gene3D" id="1.10.540.10">
    <property type="entry name" value="Acyl-CoA dehydrogenase/oxidase, N-terminal domain"/>
    <property type="match status" value="1"/>
</dbReference>
<dbReference type="RefSeq" id="WP_150779288.1">
    <property type="nucleotide sequence ID" value="NZ_CABVIH010000006.1"/>
</dbReference>
<organism evidence="8 9">
    <name type="scientific">Pseudomonas fluorescens</name>
    <dbReference type="NCBI Taxonomy" id="294"/>
    <lineage>
        <taxon>Bacteria</taxon>
        <taxon>Pseudomonadati</taxon>
        <taxon>Pseudomonadota</taxon>
        <taxon>Gammaproteobacteria</taxon>
        <taxon>Pseudomonadales</taxon>
        <taxon>Pseudomonadaceae</taxon>
        <taxon>Pseudomonas</taxon>
    </lineage>
</organism>
<name>A0A5E7IJE3_PSEFL</name>
<dbReference type="PANTHER" id="PTHR43884">
    <property type="entry name" value="ACYL-COA DEHYDROGENASE"/>
    <property type="match status" value="1"/>
</dbReference>
<evidence type="ECO:0000256" key="4">
    <source>
        <dbReference type="ARBA" id="ARBA00022827"/>
    </source>
</evidence>
<dbReference type="InterPro" id="IPR009100">
    <property type="entry name" value="AcylCoA_DH/oxidase_NM_dom_sf"/>
</dbReference>
<dbReference type="OrthoDB" id="9769473at2"/>
<evidence type="ECO:0000259" key="7">
    <source>
        <dbReference type="Pfam" id="PF02771"/>
    </source>
</evidence>
<dbReference type="Pfam" id="PF00441">
    <property type="entry name" value="Acyl-CoA_dh_1"/>
    <property type="match status" value="1"/>
</dbReference>
<evidence type="ECO:0000256" key="2">
    <source>
        <dbReference type="ARBA" id="ARBA00009347"/>
    </source>
</evidence>
<evidence type="ECO:0000313" key="9">
    <source>
        <dbReference type="Proteomes" id="UP000375525"/>
    </source>
</evidence>